<name>A0ABY4TUN6_9SPHN</name>
<keyword evidence="6" id="KW-0732">Signal</keyword>
<evidence type="ECO:0000256" key="3">
    <source>
        <dbReference type="ARBA" id="ARBA00015281"/>
    </source>
</evidence>
<feature type="signal peptide" evidence="6">
    <location>
        <begin position="1"/>
        <end position="23"/>
    </location>
</feature>
<dbReference type="Pfam" id="PF05433">
    <property type="entry name" value="Rick_17kDa_Anti"/>
    <property type="match status" value="1"/>
</dbReference>
<evidence type="ECO:0000256" key="2">
    <source>
        <dbReference type="ARBA" id="ARBA00008681"/>
    </source>
</evidence>
<comment type="subcellular location">
    <subcellularLocation>
        <location evidence="1">Cell outer membrane</location>
        <topology evidence="1">Lipid-anchor</topology>
    </subcellularLocation>
</comment>
<evidence type="ECO:0000256" key="4">
    <source>
        <dbReference type="ARBA" id="ARBA00023288"/>
    </source>
</evidence>
<dbReference type="Pfam" id="PF11776">
    <property type="entry name" value="RcnB"/>
    <property type="match status" value="1"/>
</dbReference>
<proteinExistence type="inferred from homology"/>
<evidence type="ECO:0000259" key="7">
    <source>
        <dbReference type="Pfam" id="PF05433"/>
    </source>
</evidence>
<feature type="compositionally biased region" description="Basic and acidic residues" evidence="5">
    <location>
        <begin position="252"/>
        <end position="261"/>
    </location>
</feature>
<keyword evidence="9" id="KW-1185">Reference proteome</keyword>
<feature type="chain" id="PRO_5046446878" description="17 kDa surface antigen" evidence="6">
    <location>
        <begin position="24"/>
        <end position="362"/>
    </location>
</feature>
<evidence type="ECO:0000313" key="8">
    <source>
        <dbReference type="EMBL" id="URW76118.1"/>
    </source>
</evidence>
<feature type="domain" description="Glycine zipper 2TM" evidence="7">
    <location>
        <begin position="211"/>
        <end position="251"/>
    </location>
</feature>
<organism evidence="8 9">
    <name type="scientific">Sphingomonas donggukensis</name>
    <dbReference type="NCBI Taxonomy" id="2949093"/>
    <lineage>
        <taxon>Bacteria</taxon>
        <taxon>Pseudomonadati</taxon>
        <taxon>Pseudomonadota</taxon>
        <taxon>Alphaproteobacteria</taxon>
        <taxon>Sphingomonadales</taxon>
        <taxon>Sphingomonadaceae</taxon>
        <taxon>Sphingomonas</taxon>
    </lineage>
</organism>
<dbReference type="InterPro" id="IPR008816">
    <property type="entry name" value="Gly_zipper_2TM_dom"/>
</dbReference>
<keyword evidence="4" id="KW-0449">Lipoprotein</keyword>
<accession>A0ABY4TUN6</accession>
<evidence type="ECO:0000256" key="6">
    <source>
        <dbReference type="SAM" id="SignalP"/>
    </source>
</evidence>
<dbReference type="Proteomes" id="UP001055580">
    <property type="component" value="Chromosome"/>
</dbReference>
<dbReference type="RefSeq" id="WP_250752990.1">
    <property type="nucleotide sequence ID" value="NZ_CP098401.1"/>
</dbReference>
<sequence length="362" mass="38333">MRNLLTAATIAGCALAAAPAADAQAIAQARSAGGTVVTQAPAGGAAFAQSSAPIVRTTAPAGSWTATTAQRRGGMWQGRPTMPRTGNPGMRWGQSIGGRWHGGVRAPGGWAAYRRPARGWVLPGYWFAPSFYVNDYAAYGLGAPPYGYTWTRYYDDAVLVDGRGRVYDSVTGLDWDRYAYDDRAYDDGDRYYADGADDHYGPRPRGDRGMGGAVIGGVVGGVAGNVIAGRGNRLPGTIVGAGVGAVVGSAIDRAEDRDDRRGARRPLPPIAPDHAPPPSPGYGYGSMPYGHGYSRTWVAGGSSYAAGSTIVHVQPTVTTTTTTTTEYVYETAARASYKKRSYRKPVVRSKILSRDCRCNYTK</sequence>
<dbReference type="InterPro" id="IPR024572">
    <property type="entry name" value="RcnB"/>
</dbReference>
<evidence type="ECO:0000256" key="1">
    <source>
        <dbReference type="ARBA" id="ARBA00004459"/>
    </source>
</evidence>
<evidence type="ECO:0000313" key="9">
    <source>
        <dbReference type="Proteomes" id="UP001055580"/>
    </source>
</evidence>
<dbReference type="Gene3D" id="3.10.450.160">
    <property type="entry name" value="inner membrane protein cigr"/>
    <property type="match status" value="1"/>
</dbReference>
<gene>
    <name evidence="8" type="ORF">M9980_02480</name>
</gene>
<feature type="region of interest" description="Disordered" evidence="5">
    <location>
        <begin position="252"/>
        <end position="283"/>
    </location>
</feature>
<comment type="similarity">
    <text evidence="2">Belongs to the rickettsiale 17 kDa surface antigen family.</text>
</comment>
<protein>
    <recommendedName>
        <fullName evidence="3">17 kDa surface antigen</fullName>
    </recommendedName>
</protein>
<feature type="compositionally biased region" description="Pro residues" evidence="5">
    <location>
        <begin position="266"/>
        <end position="280"/>
    </location>
</feature>
<reference evidence="8" key="1">
    <citation type="submission" date="2022-05" db="EMBL/GenBank/DDBJ databases">
        <title>Sphingomonas sp. strain RMG20 Genome sequencing and assembly.</title>
        <authorList>
            <person name="Kim I."/>
        </authorList>
    </citation>
    <scope>NUCLEOTIDE SEQUENCE</scope>
    <source>
        <strain evidence="8">RMG20</strain>
    </source>
</reference>
<feature type="region of interest" description="Disordered" evidence="5">
    <location>
        <begin position="60"/>
        <end position="88"/>
    </location>
</feature>
<evidence type="ECO:0000256" key="5">
    <source>
        <dbReference type="SAM" id="MobiDB-lite"/>
    </source>
</evidence>
<dbReference type="EMBL" id="CP098401">
    <property type="protein sequence ID" value="URW76118.1"/>
    <property type="molecule type" value="Genomic_DNA"/>
</dbReference>